<keyword evidence="10" id="KW-0675">Receptor</keyword>
<dbReference type="GO" id="GO:0005886">
    <property type="term" value="C:plasma membrane"/>
    <property type="evidence" value="ECO:0007669"/>
    <property type="project" value="UniProtKB-SubCell"/>
</dbReference>
<evidence type="ECO:0008006" key="15">
    <source>
        <dbReference type="Google" id="ProtNLM"/>
    </source>
</evidence>
<organism evidence="13 14">
    <name type="scientific">Hevea brasiliensis</name>
    <name type="common">Para rubber tree</name>
    <name type="synonym">Siphonia brasiliensis</name>
    <dbReference type="NCBI Taxonomy" id="3981"/>
    <lineage>
        <taxon>Eukaryota</taxon>
        <taxon>Viridiplantae</taxon>
        <taxon>Streptophyta</taxon>
        <taxon>Embryophyta</taxon>
        <taxon>Tracheophyta</taxon>
        <taxon>Spermatophyta</taxon>
        <taxon>Magnoliopsida</taxon>
        <taxon>eudicotyledons</taxon>
        <taxon>Gunneridae</taxon>
        <taxon>Pentapetalae</taxon>
        <taxon>rosids</taxon>
        <taxon>fabids</taxon>
        <taxon>Malpighiales</taxon>
        <taxon>Euphorbiaceae</taxon>
        <taxon>Crotonoideae</taxon>
        <taxon>Micrandreae</taxon>
        <taxon>Hevea</taxon>
    </lineage>
</organism>
<keyword evidence="5 12" id="KW-0812">Transmembrane</keyword>
<dbReference type="AlphaFoldDB" id="A0A6A6MPJ9"/>
<keyword evidence="11" id="KW-0325">Glycoprotein</keyword>
<evidence type="ECO:0000256" key="6">
    <source>
        <dbReference type="ARBA" id="ARBA00022729"/>
    </source>
</evidence>
<evidence type="ECO:0000256" key="8">
    <source>
        <dbReference type="ARBA" id="ARBA00022989"/>
    </source>
</evidence>
<feature type="transmembrane region" description="Helical" evidence="12">
    <location>
        <begin position="801"/>
        <end position="825"/>
    </location>
</feature>
<dbReference type="Pfam" id="PF13855">
    <property type="entry name" value="LRR_8"/>
    <property type="match status" value="2"/>
</dbReference>
<keyword evidence="4" id="KW-0433">Leucine-rich repeat</keyword>
<dbReference type="InterPro" id="IPR032675">
    <property type="entry name" value="LRR_dom_sf"/>
</dbReference>
<evidence type="ECO:0000256" key="4">
    <source>
        <dbReference type="ARBA" id="ARBA00022614"/>
    </source>
</evidence>
<evidence type="ECO:0000256" key="9">
    <source>
        <dbReference type="ARBA" id="ARBA00023136"/>
    </source>
</evidence>
<evidence type="ECO:0000313" key="14">
    <source>
        <dbReference type="Proteomes" id="UP000467840"/>
    </source>
</evidence>
<dbReference type="EMBL" id="JAAGAX010000005">
    <property type="protein sequence ID" value="KAF2314328.1"/>
    <property type="molecule type" value="Genomic_DNA"/>
</dbReference>
<evidence type="ECO:0000313" key="13">
    <source>
        <dbReference type="EMBL" id="KAF2314328.1"/>
    </source>
</evidence>
<dbReference type="Pfam" id="PF00560">
    <property type="entry name" value="LRR_1"/>
    <property type="match status" value="7"/>
</dbReference>
<keyword evidence="14" id="KW-1185">Reference proteome</keyword>
<dbReference type="Proteomes" id="UP000467840">
    <property type="component" value="Chromosome 15"/>
</dbReference>
<accession>A0A6A6MPJ9</accession>
<keyword evidence="3" id="KW-1003">Cell membrane</keyword>
<protein>
    <recommendedName>
        <fullName evidence="15">Leucine-rich repeat-containing N-terminal plant-type domain-containing protein</fullName>
    </recommendedName>
</protein>
<dbReference type="PANTHER" id="PTHR48063">
    <property type="entry name" value="LRR RECEPTOR-LIKE KINASE"/>
    <property type="match status" value="1"/>
</dbReference>
<keyword evidence="6" id="KW-0732">Signal</keyword>
<evidence type="ECO:0000256" key="12">
    <source>
        <dbReference type="SAM" id="Phobius"/>
    </source>
</evidence>
<keyword evidence="7" id="KW-0677">Repeat</keyword>
<evidence type="ECO:0000256" key="7">
    <source>
        <dbReference type="ARBA" id="ARBA00022737"/>
    </source>
</evidence>
<evidence type="ECO:0000256" key="3">
    <source>
        <dbReference type="ARBA" id="ARBA00022475"/>
    </source>
</evidence>
<dbReference type="FunFam" id="3.80.10.10:FF:000095">
    <property type="entry name" value="LRR receptor-like serine/threonine-protein kinase GSO1"/>
    <property type="match status" value="1"/>
</dbReference>
<dbReference type="SUPFAM" id="SSF52058">
    <property type="entry name" value="L domain-like"/>
    <property type="match status" value="1"/>
</dbReference>
<dbReference type="FunFam" id="3.80.10.10:FF:000213">
    <property type="entry name" value="Tyrosine-sulfated glycopeptide receptor 1"/>
    <property type="match status" value="1"/>
</dbReference>
<dbReference type="PRINTS" id="PR00019">
    <property type="entry name" value="LEURICHRPT"/>
</dbReference>
<dbReference type="InterPro" id="IPR003591">
    <property type="entry name" value="Leu-rich_rpt_typical-subtyp"/>
</dbReference>
<dbReference type="SUPFAM" id="SSF52047">
    <property type="entry name" value="RNI-like"/>
    <property type="match status" value="1"/>
</dbReference>
<dbReference type="Gene3D" id="3.80.10.10">
    <property type="entry name" value="Ribonuclease Inhibitor"/>
    <property type="match status" value="2"/>
</dbReference>
<keyword evidence="8 12" id="KW-1133">Transmembrane helix</keyword>
<evidence type="ECO:0000256" key="5">
    <source>
        <dbReference type="ARBA" id="ARBA00022692"/>
    </source>
</evidence>
<evidence type="ECO:0000256" key="10">
    <source>
        <dbReference type="ARBA" id="ARBA00023170"/>
    </source>
</evidence>
<dbReference type="PANTHER" id="PTHR48063:SF84">
    <property type="entry name" value="LRR RECEPTOR-LIKE SERINE_THREONINE-PROTEIN KINASE FLS2"/>
    <property type="match status" value="1"/>
</dbReference>
<comment type="subcellular location">
    <subcellularLocation>
        <location evidence="1">Cell membrane</location>
        <topology evidence="1">Single-pass type I membrane protein</topology>
    </subcellularLocation>
</comment>
<evidence type="ECO:0000256" key="2">
    <source>
        <dbReference type="ARBA" id="ARBA00009592"/>
    </source>
</evidence>
<evidence type="ECO:0000256" key="11">
    <source>
        <dbReference type="ARBA" id="ARBA00023180"/>
    </source>
</evidence>
<dbReference type="InterPro" id="IPR001611">
    <property type="entry name" value="Leu-rich_rpt"/>
</dbReference>
<keyword evidence="9 12" id="KW-0472">Membrane</keyword>
<gene>
    <name evidence="13" type="ORF">GH714_025418</name>
</gene>
<sequence>MFSDSITTQLGNLTSLRWLDLSCSSPVTDFSSISYNLSSQLTVQAGVDYTYIPGGHLSSSNLDWLQGLRNLRELFLTGVDLSEASKLLQWANPISDLFNLRLLWLSNCKILGKVPVDQLLNLTQLSVLVMDFNSFTSQIPVHLVNMTSLLALDLTTSNLEGTIPYLPQLKELYAGKTSLTIDLKSMFAVPWPQLEILDIRSTQVIGSIPPSFANTTSLLSFVAYNCFVEGSLPSSMTNLSRLERLQLDFNRLAGQIPATISNLKSLELLSLMQNSLEGTIPDSICNISSLQYLALASNNLSGKLPDCITNMPKLQVWDNKLTVKLDQQLFPPSFQPQILDLSSCNITGKIPDFLSNQTQLAFLSLAHNNLLGAIPSRLFNLPKLSYLDLSFNSLQGFLPTKIQMNSFFGPTTLNLASNLLEGPVPFLLENIDAINLSGNNFTGFIPPQIGLGNARYISLSGNKLSGQIPFSFCQENNALMLLDLSNNSLSGALPVSLGNCTSLSFLNIAQNNLSSSIPAVLENAKSLSYLDLTGNHFEGSFPSFEKLQNLVVLKMGYNNFVGKIPQFIGDLKNLRILVLRSNFFNESIPQDINKLWKLQIMDFSDNKLSGSIPEKLDGLKTLITRPTDGDLLGYVISSMYAGVKLSMAYKGLIYQFNVIRTYHSGIDFSLNALTGNIPQEMSFLKGLAMLNLSHNALSGEIPSNIGDMSGLQSLDLSFNELTAGIPESINLLDSLGIMNLSYNNLSGRIPPGTKFDTLYEDGWAYVGNKYLCGAPDAINCNINDGSSEQEPASEEDASEKWLFIGIVAVGYVVGFWGHFGVLKLLKKRWRERYLMAIDKMASRITKSR</sequence>
<name>A0A6A6MPJ9_HEVBR</name>
<proteinExistence type="inferred from homology"/>
<comment type="caution">
    <text evidence="13">The sequence shown here is derived from an EMBL/GenBank/DDBJ whole genome shotgun (WGS) entry which is preliminary data.</text>
</comment>
<reference evidence="13 14" key="1">
    <citation type="journal article" date="2020" name="Mol. Plant">
        <title>The Chromosome-Based Rubber Tree Genome Provides New Insights into Spurge Genome Evolution and Rubber Biosynthesis.</title>
        <authorList>
            <person name="Liu J."/>
            <person name="Shi C."/>
            <person name="Shi C.C."/>
            <person name="Li W."/>
            <person name="Zhang Q.J."/>
            <person name="Zhang Y."/>
            <person name="Li K."/>
            <person name="Lu H.F."/>
            <person name="Shi C."/>
            <person name="Zhu S.T."/>
            <person name="Xiao Z.Y."/>
            <person name="Nan H."/>
            <person name="Yue Y."/>
            <person name="Zhu X.G."/>
            <person name="Wu Y."/>
            <person name="Hong X.N."/>
            <person name="Fan G.Y."/>
            <person name="Tong Y."/>
            <person name="Zhang D."/>
            <person name="Mao C.L."/>
            <person name="Liu Y.L."/>
            <person name="Hao S.J."/>
            <person name="Liu W.Q."/>
            <person name="Lv M.Q."/>
            <person name="Zhang H.B."/>
            <person name="Liu Y."/>
            <person name="Hu-Tang G.R."/>
            <person name="Wang J.P."/>
            <person name="Wang J.H."/>
            <person name="Sun Y.H."/>
            <person name="Ni S.B."/>
            <person name="Chen W.B."/>
            <person name="Zhang X.C."/>
            <person name="Jiao Y.N."/>
            <person name="Eichler E.E."/>
            <person name="Li G.H."/>
            <person name="Liu X."/>
            <person name="Gao L.Z."/>
        </authorList>
    </citation>
    <scope>NUCLEOTIDE SEQUENCE [LARGE SCALE GENOMIC DNA]</scope>
    <source>
        <strain evidence="14">cv. GT1</strain>
        <tissue evidence="13">Leaf</tissue>
    </source>
</reference>
<comment type="similarity">
    <text evidence="2">Belongs to the RLP family.</text>
</comment>
<dbReference type="InterPro" id="IPR046956">
    <property type="entry name" value="RLP23-like"/>
</dbReference>
<evidence type="ECO:0000256" key="1">
    <source>
        <dbReference type="ARBA" id="ARBA00004251"/>
    </source>
</evidence>
<dbReference type="SMART" id="SM00369">
    <property type="entry name" value="LRR_TYP"/>
    <property type="match status" value="6"/>
</dbReference>